<dbReference type="InterPro" id="IPR016181">
    <property type="entry name" value="Acyl_CoA_acyltransferase"/>
</dbReference>
<dbReference type="RefSeq" id="WP_063164110.1">
    <property type="nucleotide sequence ID" value="NZ_CANCWL010000004.1"/>
</dbReference>
<dbReference type="OrthoDB" id="9798006at2"/>
<keyword evidence="1" id="KW-0012">Acyltransferase</keyword>
<dbReference type="GO" id="GO:0016747">
    <property type="term" value="F:acyltransferase activity, transferring groups other than amino-acyl groups"/>
    <property type="evidence" value="ECO:0007669"/>
    <property type="project" value="InterPro"/>
</dbReference>
<dbReference type="AlphaFoldDB" id="A0A0U5CUY4"/>
<dbReference type="EMBL" id="LN887241">
    <property type="protein sequence ID" value="CUR36965.1"/>
    <property type="molecule type" value="Genomic_DNA"/>
</dbReference>
<dbReference type="InterPro" id="IPR000182">
    <property type="entry name" value="GNAT_dom"/>
</dbReference>
<evidence type="ECO:0000313" key="1">
    <source>
        <dbReference type="EMBL" id="CUR36965.1"/>
    </source>
</evidence>
<gene>
    <name evidence="1" type="ORF">LRLP16767_LRPG3B_00757</name>
</gene>
<reference evidence="1" key="1">
    <citation type="submission" date="2015-10" db="EMBL/GenBank/DDBJ databases">
        <authorList>
            <person name="Gilbert D.G."/>
        </authorList>
    </citation>
    <scope>NUCLEOTIDE SEQUENCE</scope>
    <source>
        <strain evidence="1">Pg-3b</strain>
    </source>
</reference>
<dbReference type="PROSITE" id="PS51186">
    <property type="entry name" value="GNAT"/>
    <property type="match status" value="1"/>
</dbReference>
<organism evidence="1">
    <name type="scientific">Limosilactobacillus reuteri</name>
    <name type="common">Lactobacillus reuteri</name>
    <dbReference type="NCBI Taxonomy" id="1598"/>
    <lineage>
        <taxon>Bacteria</taxon>
        <taxon>Bacillati</taxon>
        <taxon>Bacillota</taxon>
        <taxon>Bacilli</taxon>
        <taxon>Lactobacillales</taxon>
        <taxon>Lactobacillaceae</taxon>
        <taxon>Limosilactobacillus</taxon>
    </lineage>
</organism>
<keyword evidence="1" id="KW-0808">Transferase</keyword>
<dbReference type="PANTHER" id="PTHR43415">
    <property type="entry name" value="SPERMIDINE N(1)-ACETYLTRANSFERASE"/>
    <property type="match status" value="1"/>
</dbReference>
<dbReference type="CDD" id="cd04301">
    <property type="entry name" value="NAT_SF"/>
    <property type="match status" value="1"/>
</dbReference>
<dbReference type="Gene3D" id="3.40.630.30">
    <property type="match status" value="1"/>
</dbReference>
<dbReference type="EC" id="2.3.1.-" evidence="1"/>
<protein>
    <submittedName>
        <fullName evidence="1">Phosphinothricin N-acetyltransferase</fullName>
        <ecNumber evidence="1">2.3.1.-</ecNumber>
    </submittedName>
</protein>
<dbReference type="Pfam" id="PF00583">
    <property type="entry name" value="Acetyltransf_1"/>
    <property type="match status" value="1"/>
</dbReference>
<proteinExistence type="predicted"/>
<name>A0A0U5CUY4_LIMRT</name>
<sequence>MELQYRKATLEDLPKIVEIYNQIIPSRLATADLTPITVDERKEWFEAFDENHPIWVIEHQNEVLGWVALEHFYGRPAYNHTSEIAIYLDQRLRKQGVGTKTMEFIIGQLPNLAVDTIVAYIFGHNIPSLKLFKSFGFTQWGLLPQVAELDGIKRDLVILGRHFK</sequence>
<dbReference type="PANTHER" id="PTHR43415:SF3">
    <property type="entry name" value="GNAT-FAMILY ACETYLTRANSFERASE"/>
    <property type="match status" value="1"/>
</dbReference>
<accession>A0A0U5CUY4</accession>
<dbReference type="SUPFAM" id="SSF55729">
    <property type="entry name" value="Acyl-CoA N-acyltransferases (Nat)"/>
    <property type="match status" value="1"/>
</dbReference>